<dbReference type="Proteomes" id="UP000816034">
    <property type="component" value="Unassembled WGS sequence"/>
</dbReference>
<dbReference type="SMART" id="SM00443">
    <property type="entry name" value="G_patch"/>
    <property type="match status" value="1"/>
</dbReference>
<reference evidence="9 10" key="1">
    <citation type="journal article" date="2018" name="BMC Genomics">
        <title>The genome of Naegleria lovaniensis, the basis for a comparative approach to unravel pathogenicity factors of the human pathogenic amoeba N. fowleri.</title>
        <authorList>
            <person name="Liechti N."/>
            <person name="Schurch N."/>
            <person name="Bruggmann R."/>
            <person name="Wittwer M."/>
        </authorList>
    </citation>
    <scope>NUCLEOTIDE SEQUENCE [LARGE SCALE GENOMIC DNA]</scope>
    <source>
        <strain evidence="9 10">ATCC 30569</strain>
    </source>
</reference>
<evidence type="ECO:0000256" key="2">
    <source>
        <dbReference type="ARBA" id="ARBA00022517"/>
    </source>
</evidence>
<feature type="compositionally biased region" description="Basic residues" evidence="7">
    <location>
        <begin position="119"/>
        <end position="131"/>
    </location>
</feature>
<evidence type="ECO:0000313" key="10">
    <source>
        <dbReference type="Proteomes" id="UP000816034"/>
    </source>
</evidence>
<gene>
    <name evidence="9" type="ORF">C9374_003733</name>
</gene>
<dbReference type="GO" id="GO:0003676">
    <property type="term" value="F:nucleic acid binding"/>
    <property type="evidence" value="ECO:0007669"/>
    <property type="project" value="InterPro"/>
</dbReference>
<evidence type="ECO:0000256" key="5">
    <source>
        <dbReference type="ARBA" id="ARBA00038007"/>
    </source>
</evidence>
<evidence type="ECO:0000313" key="9">
    <source>
        <dbReference type="EMBL" id="KAG2393969.1"/>
    </source>
</evidence>
<comment type="similarity">
    <text evidence="5">Belongs to the PINX1 family.</text>
</comment>
<keyword evidence="4" id="KW-0539">Nucleus</keyword>
<dbReference type="AlphaFoldDB" id="A0AA88KSU5"/>
<evidence type="ECO:0000256" key="4">
    <source>
        <dbReference type="ARBA" id="ARBA00023242"/>
    </source>
</evidence>
<keyword evidence="3" id="KW-0698">rRNA processing</keyword>
<dbReference type="Pfam" id="PF01585">
    <property type="entry name" value="G-patch"/>
    <property type="match status" value="1"/>
</dbReference>
<dbReference type="RefSeq" id="XP_044555863.1">
    <property type="nucleotide sequence ID" value="XM_044693294.1"/>
</dbReference>
<feature type="domain" description="G-patch" evidence="8">
    <location>
        <begin position="24"/>
        <end position="70"/>
    </location>
</feature>
<feature type="compositionally biased region" description="Basic and acidic residues" evidence="7">
    <location>
        <begin position="156"/>
        <end position="166"/>
    </location>
</feature>
<protein>
    <recommendedName>
        <fullName evidence="6">PinX1-related protein 1</fullName>
    </recommendedName>
</protein>
<accession>A0AA88KSU5</accession>
<evidence type="ECO:0000256" key="1">
    <source>
        <dbReference type="ARBA" id="ARBA00004604"/>
    </source>
</evidence>
<keyword evidence="10" id="KW-1185">Reference proteome</keyword>
<feature type="compositionally biased region" description="Basic and acidic residues" evidence="7">
    <location>
        <begin position="107"/>
        <end position="118"/>
    </location>
</feature>
<dbReference type="PROSITE" id="PS50174">
    <property type="entry name" value="G_PATCH"/>
    <property type="match status" value="1"/>
</dbReference>
<feature type="compositionally biased region" description="Basic residues" evidence="7">
    <location>
        <begin position="186"/>
        <end position="199"/>
    </location>
</feature>
<comment type="caution">
    <text evidence="9">The sequence shown here is derived from an EMBL/GenBank/DDBJ whole genome shotgun (WGS) entry which is preliminary data.</text>
</comment>
<evidence type="ECO:0000259" key="8">
    <source>
        <dbReference type="PROSITE" id="PS50174"/>
    </source>
</evidence>
<dbReference type="EMBL" id="PYSW02000001">
    <property type="protein sequence ID" value="KAG2393969.1"/>
    <property type="molecule type" value="Genomic_DNA"/>
</dbReference>
<sequence length="207" mass="23733">MPKYKSAKFMFKDDPNNKRWAEDKSRLGFKLLEKMGWKEGDGLGKKRDGMTEHVKVAFKTDTAGIGAHEEAKKERTVCQKMSSFSEVLERLKTTTKQDSSSSEDESTEKSKTEEEPKTKTNRIHHHRRARSKMTSNYSQEDLAAILGKSPLTSETKSNEKTKKNLDLGETSSPTINTTASTESEKKRKRKEKKEKKEKKKKIEDLDE</sequence>
<feature type="region of interest" description="Disordered" evidence="7">
    <location>
        <begin position="89"/>
        <end position="207"/>
    </location>
</feature>
<dbReference type="PANTHER" id="PTHR23149">
    <property type="entry name" value="G PATCH DOMAIN CONTAINING PROTEIN"/>
    <property type="match status" value="1"/>
</dbReference>
<evidence type="ECO:0000256" key="3">
    <source>
        <dbReference type="ARBA" id="ARBA00022552"/>
    </source>
</evidence>
<comment type="subcellular location">
    <subcellularLocation>
        <location evidence="1">Nucleus</location>
        <location evidence="1">Nucleolus</location>
    </subcellularLocation>
</comment>
<dbReference type="InterPro" id="IPR050656">
    <property type="entry name" value="PINX1"/>
</dbReference>
<dbReference type="GO" id="GO:0006364">
    <property type="term" value="P:rRNA processing"/>
    <property type="evidence" value="ECO:0007669"/>
    <property type="project" value="UniProtKB-KW"/>
</dbReference>
<name>A0AA88KSU5_NAELO</name>
<evidence type="ECO:0000256" key="6">
    <source>
        <dbReference type="ARBA" id="ARBA00041961"/>
    </source>
</evidence>
<dbReference type="GeneID" id="68096188"/>
<evidence type="ECO:0000256" key="7">
    <source>
        <dbReference type="SAM" id="MobiDB-lite"/>
    </source>
</evidence>
<dbReference type="InterPro" id="IPR000467">
    <property type="entry name" value="G_patch_dom"/>
</dbReference>
<organism evidence="9 10">
    <name type="scientific">Naegleria lovaniensis</name>
    <name type="common">Amoeba</name>
    <dbReference type="NCBI Taxonomy" id="51637"/>
    <lineage>
        <taxon>Eukaryota</taxon>
        <taxon>Discoba</taxon>
        <taxon>Heterolobosea</taxon>
        <taxon>Tetramitia</taxon>
        <taxon>Eutetramitia</taxon>
        <taxon>Vahlkampfiidae</taxon>
        <taxon>Naegleria</taxon>
    </lineage>
</organism>
<proteinExistence type="inferred from homology"/>
<feature type="compositionally biased region" description="Polar residues" evidence="7">
    <location>
        <begin position="169"/>
        <end position="181"/>
    </location>
</feature>
<dbReference type="PANTHER" id="PTHR23149:SF31">
    <property type="entry name" value="PROTEIN PXR1"/>
    <property type="match status" value="1"/>
</dbReference>
<dbReference type="GO" id="GO:0005730">
    <property type="term" value="C:nucleolus"/>
    <property type="evidence" value="ECO:0007669"/>
    <property type="project" value="UniProtKB-SubCell"/>
</dbReference>
<keyword evidence="2" id="KW-0690">Ribosome biogenesis</keyword>